<sequence length="310" mass="33442">MAGSTTASDDDEEYVKGILQLAKDKALAPLHAALSKPARRAYIQTALLLLATGALFATALAAYSIFYYAYVPTRGFSVPVHLQFDYASPPAGAFAPGAAGGGVGLLSAKHPWGAATGLRKWLVSEQPYDVRVELDMPRTRANREAGNFMLGVKLWGPPGAKSGGATVGDGISAFSLPGDEAGAGGGMEEVVLASSSRPAILTWRSDVVENVGKAVGLPWYVLGWRKEAERLVVGVMEGVRFERGSWKYLPDKVSVEVRSAERLQIYGCWVVFEAKLGGLRYVFPFPIFSGDIPSLLLWMGCWICWRLLLR</sequence>
<accession>A0ABQ8G897</accession>
<dbReference type="Proteomes" id="UP000774617">
    <property type="component" value="Unassembled WGS sequence"/>
</dbReference>
<keyword evidence="3" id="KW-0256">Endoplasmic reticulum</keyword>
<proteinExistence type="predicted"/>
<dbReference type="PANTHER" id="PTHR21212:SF0">
    <property type="entry name" value="SEIPIN"/>
    <property type="match status" value="1"/>
</dbReference>
<evidence type="ECO:0000256" key="3">
    <source>
        <dbReference type="ARBA" id="ARBA00022824"/>
    </source>
</evidence>
<evidence type="ECO:0000256" key="7">
    <source>
        <dbReference type="SAM" id="Phobius"/>
    </source>
</evidence>
<dbReference type="Pfam" id="PF06775">
    <property type="entry name" value="Seipin"/>
    <property type="match status" value="1"/>
</dbReference>
<dbReference type="EMBL" id="JAGTJR010000019">
    <property type="protein sequence ID" value="KAH7045338.1"/>
    <property type="molecule type" value="Genomic_DNA"/>
</dbReference>
<reference evidence="8 9" key="1">
    <citation type="journal article" date="2021" name="Nat. Commun.">
        <title>Genetic determinants of endophytism in the Arabidopsis root mycobiome.</title>
        <authorList>
            <person name="Mesny F."/>
            <person name="Miyauchi S."/>
            <person name="Thiergart T."/>
            <person name="Pickel B."/>
            <person name="Atanasova L."/>
            <person name="Karlsson M."/>
            <person name="Huettel B."/>
            <person name="Barry K.W."/>
            <person name="Haridas S."/>
            <person name="Chen C."/>
            <person name="Bauer D."/>
            <person name="Andreopoulos W."/>
            <person name="Pangilinan J."/>
            <person name="LaButti K."/>
            <person name="Riley R."/>
            <person name="Lipzen A."/>
            <person name="Clum A."/>
            <person name="Drula E."/>
            <person name="Henrissat B."/>
            <person name="Kohler A."/>
            <person name="Grigoriev I.V."/>
            <person name="Martin F.M."/>
            <person name="Hacquard S."/>
        </authorList>
    </citation>
    <scope>NUCLEOTIDE SEQUENCE [LARGE SCALE GENOMIC DNA]</scope>
    <source>
        <strain evidence="8 9">MPI-SDFR-AT-0080</strain>
    </source>
</reference>
<evidence type="ECO:0000313" key="8">
    <source>
        <dbReference type="EMBL" id="KAH7045338.1"/>
    </source>
</evidence>
<feature type="transmembrane region" description="Helical" evidence="7">
    <location>
        <begin position="46"/>
        <end position="70"/>
    </location>
</feature>
<keyword evidence="4 7" id="KW-1133">Transmembrane helix</keyword>
<protein>
    <submittedName>
        <fullName evidence="8">Adipose-regulatory protein-domain-containing protein</fullName>
    </submittedName>
</protein>
<comment type="caution">
    <text evidence="8">The sequence shown here is derived from an EMBL/GenBank/DDBJ whole genome shotgun (WGS) entry which is preliminary data.</text>
</comment>
<evidence type="ECO:0000256" key="6">
    <source>
        <dbReference type="ARBA" id="ARBA00023136"/>
    </source>
</evidence>
<evidence type="ECO:0000256" key="2">
    <source>
        <dbReference type="ARBA" id="ARBA00022692"/>
    </source>
</evidence>
<keyword evidence="9" id="KW-1185">Reference proteome</keyword>
<evidence type="ECO:0000256" key="5">
    <source>
        <dbReference type="ARBA" id="ARBA00023098"/>
    </source>
</evidence>
<comment type="subcellular location">
    <subcellularLocation>
        <location evidence="1">Endoplasmic reticulum membrane</location>
        <topology evidence="1">Multi-pass membrane protein</topology>
    </subcellularLocation>
</comment>
<evidence type="ECO:0000313" key="9">
    <source>
        <dbReference type="Proteomes" id="UP000774617"/>
    </source>
</evidence>
<gene>
    <name evidence="8" type="ORF">B0J12DRAFT_670276</name>
</gene>
<dbReference type="InterPro" id="IPR009617">
    <property type="entry name" value="Seipin"/>
</dbReference>
<dbReference type="CDD" id="cd23995">
    <property type="entry name" value="Seipin_BSCL2_like"/>
    <property type="match status" value="1"/>
</dbReference>
<keyword evidence="5" id="KW-0443">Lipid metabolism</keyword>
<feature type="transmembrane region" description="Helical" evidence="7">
    <location>
        <begin position="292"/>
        <end position="309"/>
    </location>
</feature>
<dbReference type="PANTHER" id="PTHR21212">
    <property type="entry name" value="BERNARDINELLI-SEIP CONGENITAL LIPODYSTROPHY 2 HOMOLOG BSCL2 PROTEIN"/>
    <property type="match status" value="1"/>
</dbReference>
<evidence type="ECO:0000256" key="4">
    <source>
        <dbReference type="ARBA" id="ARBA00022989"/>
    </source>
</evidence>
<evidence type="ECO:0000256" key="1">
    <source>
        <dbReference type="ARBA" id="ARBA00004477"/>
    </source>
</evidence>
<organism evidence="8 9">
    <name type="scientific">Macrophomina phaseolina</name>
    <dbReference type="NCBI Taxonomy" id="35725"/>
    <lineage>
        <taxon>Eukaryota</taxon>
        <taxon>Fungi</taxon>
        <taxon>Dikarya</taxon>
        <taxon>Ascomycota</taxon>
        <taxon>Pezizomycotina</taxon>
        <taxon>Dothideomycetes</taxon>
        <taxon>Dothideomycetes incertae sedis</taxon>
        <taxon>Botryosphaeriales</taxon>
        <taxon>Botryosphaeriaceae</taxon>
        <taxon>Macrophomina</taxon>
    </lineage>
</organism>
<name>A0ABQ8G897_9PEZI</name>
<keyword evidence="6 7" id="KW-0472">Membrane</keyword>
<keyword evidence="2 7" id="KW-0812">Transmembrane</keyword>